<dbReference type="CDD" id="cd05300">
    <property type="entry name" value="2-Hacid_dh_1"/>
    <property type="match status" value="1"/>
</dbReference>
<dbReference type="Pfam" id="PF02826">
    <property type="entry name" value="2-Hacid_dh_C"/>
    <property type="match status" value="1"/>
</dbReference>
<reference evidence="4 5" key="1">
    <citation type="submission" date="2022-03" db="EMBL/GenBank/DDBJ databases">
        <authorList>
            <person name="Jo J.-H."/>
            <person name="Im W.-T."/>
        </authorList>
    </citation>
    <scope>NUCLEOTIDE SEQUENCE [LARGE SCALE GENOMIC DNA]</scope>
    <source>
        <strain evidence="4 5">MA9</strain>
    </source>
</reference>
<protein>
    <submittedName>
        <fullName evidence="4">D-2-hydroxyacid dehydrogenase</fullName>
    </submittedName>
</protein>
<dbReference type="PANTHER" id="PTHR43333">
    <property type="entry name" value="2-HACID_DH_C DOMAIN-CONTAINING PROTEIN"/>
    <property type="match status" value="1"/>
</dbReference>
<accession>A0ABS9UFX2</accession>
<evidence type="ECO:0000256" key="2">
    <source>
        <dbReference type="ARBA" id="ARBA00023027"/>
    </source>
</evidence>
<sequence>MVNVYFTFEPREDLRKPLITEFPQVDFVFDSKLDTEKLRAAEILVTYGEDLKAEHLQYADKLQWIFIASAGIEKMPAEAIASRDIFVSNVRGIHKKPMTESILAHILAYKRALPFVYEQQKKHEWNKKARLSELNGSTALIIGPGAIGSEIGRILQAFDVYTIGCNRSGEQASFMNETHKLDVLKDQLPKADIVISMLPSTAETKHLLTREHFEIMKDSALFMNFGRGDLVKTDTLVEVLTEKLIAHAVLDVYEIEPLPAESPLWEMENVTLSPHFSSHSSRYVERSLDIFKPSLHKWLAGDRDLENKMVILRGY</sequence>
<gene>
    <name evidence="4" type="ORF">LZ480_15420</name>
</gene>
<keyword evidence="2" id="KW-0520">NAD</keyword>
<keyword evidence="1" id="KW-0560">Oxidoreductase</keyword>
<dbReference type="Gene3D" id="3.40.50.720">
    <property type="entry name" value="NAD(P)-binding Rossmann-like Domain"/>
    <property type="match status" value="2"/>
</dbReference>
<dbReference type="RefSeq" id="WP_241370433.1">
    <property type="nucleotide sequence ID" value="NZ_JAKZFC010000006.1"/>
</dbReference>
<dbReference type="SUPFAM" id="SSF51735">
    <property type="entry name" value="NAD(P)-binding Rossmann-fold domains"/>
    <property type="match status" value="1"/>
</dbReference>
<evidence type="ECO:0000313" key="4">
    <source>
        <dbReference type="EMBL" id="MCH7323266.1"/>
    </source>
</evidence>
<dbReference type="EMBL" id="JAKZFC010000006">
    <property type="protein sequence ID" value="MCH7323266.1"/>
    <property type="molecule type" value="Genomic_DNA"/>
</dbReference>
<proteinExistence type="predicted"/>
<evidence type="ECO:0000313" key="5">
    <source>
        <dbReference type="Proteomes" id="UP001316087"/>
    </source>
</evidence>
<evidence type="ECO:0000259" key="3">
    <source>
        <dbReference type="Pfam" id="PF02826"/>
    </source>
</evidence>
<comment type="caution">
    <text evidence="4">The sequence shown here is derived from an EMBL/GenBank/DDBJ whole genome shotgun (WGS) entry which is preliminary data.</text>
</comment>
<name>A0ABS9UFX2_9BACL</name>
<dbReference type="PANTHER" id="PTHR43333:SF1">
    <property type="entry name" value="D-ISOMER SPECIFIC 2-HYDROXYACID DEHYDROGENASE NAD-BINDING DOMAIN-CONTAINING PROTEIN"/>
    <property type="match status" value="1"/>
</dbReference>
<keyword evidence="5" id="KW-1185">Reference proteome</keyword>
<feature type="domain" description="D-isomer specific 2-hydroxyacid dehydrogenase NAD-binding" evidence="3">
    <location>
        <begin position="103"/>
        <end position="276"/>
    </location>
</feature>
<dbReference type="Proteomes" id="UP001316087">
    <property type="component" value="Unassembled WGS sequence"/>
</dbReference>
<dbReference type="InterPro" id="IPR036291">
    <property type="entry name" value="NAD(P)-bd_dom_sf"/>
</dbReference>
<dbReference type="SUPFAM" id="SSF52283">
    <property type="entry name" value="Formate/glycerate dehydrogenase catalytic domain-like"/>
    <property type="match status" value="1"/>
</dbReference>
<organism evidence="4 5">
    <name type="scientific">Solibacillus palustris</name>
    <dbReference type="NCBI Taxonomy" id="2908203"/>
    <lineage>
        <taxon>Bacteria</taxon>
        <taxon>Bacillati</taxon>
        <taxon>Bacillota</taxon>
        <taxon>Bacilli</taxon>
        <taxon>Bacillales</taxon>
        <taxon>Caryophanaceae</taxon>
        <taxon>Solibacillus</taxon>
    </lineage>
</organism>
<evidence type="ECO:0000256" key="1">
    <source>
        <dbReference type="ARBA" id="ARBA00023002"/>
    </source>
</evidence>
<dbReference type="InterPro" id="IPR006140">
    <property type="entry name" value="D-isomer_DH_NAD-bd"/>
</dbReference>